<dbReference type="SUPFAM" id="SSF53062">
    <property type="entry name" value="PTS system fructose IIA component-like"/>
    <property type="match status" value="1"/>
</dbReference>
<accession>A0ABW4BGS8</accession>
<dbReference type="RefSeq" id="WP_204119892.1">
    <property type="nucleotide sequence ID" value="NZ_BOLV01000040.1"/>
</dbReference>
<dbReference type="Pfam" id="PF03610">
    <property type="entry name" value="EIIA-man"/>
    <property type="match status" value="1"/>
</dbReference>
<dbReference type="PANTHER" id="PTHR33799">
    <property type="entry name" value="PTS PERMEASE-RELATED-RELATED"/>
    <property type="match status" value="1"/>
</dbReference>
<evidence type="ECO:0000256" key="1">
    <source>
        <dbReference type="ARBA" id="ARBA00022679"/>
    </source>
</evidence>
<dbReference type="PROSITE" id="PS51096">
    <property type="entry name" value="PTS_EIIA_TYPE_4"/>
    <property type="match status" value="1"/>
</dbReference>
<keyword evidence="1" id="KW-0808">Transferase</keyword>
<dbReference type="EMBL" id="JBHTOA010000039">
    <property type="protein sequence ID" value="MFD1399710.1"/>
    <property type="molecule type" value="Genomic_DNA"/>
</dbReference>
<name>A0ABW4BGS8_9LACO</name>
<protein>
    <submittedName>
        <fullName evidence="3">PTS sugar transporter subunit IIA</fullName>
    </submittedName>
</protein>
<keyword evidence="4" id="KW-1185">Reference proteome</keyword>
<evidence type="ECO:0000313" key="3">
    <source>
        <dbReference type="EMBL" id="MFD1399710.1"/>
    </source>
</evidence>
<dbReference type="InterPro" id="IPR036662">
    <property type="entry name" value="PTS_EIIA_man-typ_sf"/>
</dbReference>
<dbReference type="PANTHER" id="PTHR33799:SF1">
    <property type="entry name" value="PTS SYSTEM MANNOSE-SPECIFIC EIIAB COMPONENT-RELATED"/>
    <property type="match status" value="1"/>
</dbReference>
<dbReference type="InterPro" id="IPR051471">
    <property type="entry name" value="Bacterial_PTS_sugar_comp"/>
</dbReference>
<keyword evidence="3" id="KW-0813">Transport</keyword>
<evidence type="ECO:0000259" key="2">
    <source>
        <dbReference type="PROSITE" id="PS51096"/>
    </source>
</evidence>
<feature type="domain" description="PTS EIIA type-4" evidence="2">
    <location>
        <begin position="1"/>
        <end position="126"/>
    </location>
</feature>
<dbReference type="Gene3D" id="3.40.50.510">
    <property type="entry name" value="Phosphotransferase system, mannose-type IIA component"/>
    <property type="match status" value="1"/>
</dbReference>
<proteinExistence type="predicted"/>
<keyword evidence="3" id="KW-0762">Sugar transport</keyword>
<gene>
    <name evidence="3" type="ORF">ACFQ41_10365</name>
</gene>
<evidence type="ECO:0000313" key="4">
    <source>
        <dbReference type="Proteomes" id="UP001597199"/>
    </source>
</evidence>
<dbReference type="Proteomes" id="UP001597199">
    <property type="component" value="Unassembled WGS sequence"/>
</dbReference>
<dbReference type="InterPro" id="IPR004701">
    <property type="entry name" value="PTS_EIIA_man-typ"/>
</dbReference>
<organism evidence="3 4">
    <name type="scientific">Lacticaseibacillus suilingensis</name>
    <dbReference type="NCBI Taxonomy" id="2799577"/>
    <lineage>
        <taxon>Bacteria</taxon>
        <taxon>Bacillati</taxon>
        <taxon>Bacillota</taxon>
        <taxon>Bacilli</taxon>
        <taxon>Lactobacillales</taxon>
        <taxon>Lactobacillaceae</taxon>
        <taxon>Lacticaseibacillus</taxon>
    </lineage>
</organism>
<sequence length="145" mass="16062">MQQIILASHQQLAEGMQKSAEYIGGTLPQLSSMCAYTSPEYNIDQDIEQRLALLHGQKVTVITDIPGGSVNNSWMSYVAEHNLYDQVTIISGMNLALVLEIAMFRGDDTAFEKTLPDILKNNQQTIMNCSALLEEANLNDQANQN</sequence>
<reference evidence="4" key="1">
    <citation type="journal article" date="2019" name="Int. J. Syst. Evol. Microbiol.">
        <title>The Global Catalogue of Microorganisms (GCM) 10K type strain sequencing project: providing services to taxonomists for standard genome sequencing and annotation.</title>
        <authorList>
            <consortium name="The Broad Institute Genomics Platform"/>
            <consortium name="The Broad Institute Genome Sequencing Center for Infectious Disease"/>
            <person name="Wu L."/>
            <person name="Ma J."/>
        </authorList>
    </citation>
    <scope>NUCLEOTIDE SEQUENCE [LARGE SCALE GENOMIC DNA]</scope>
    <source>
        <strain evidence="4">CCM 9110</strain>
    </source>
</reference>
<comment type="caution">
    <text evidence="3">The sequence shown here is derived from an EMBL/GenBank/DDBJ whole genome shotgun (WGS) entry which is preliminary data.</text>
</comment>